<evidence type="ECO:0000313" key="2">
    <source>
        <dbReference type="Proteomes" id="UP000008461"/>
    </source>
</evidence>
<dbReference type="Proteomes" id="UP000008461">
    <property type="component" value="Chromosome"/>
</dbReference>
<dbReference type="eggNOG" id="ENOG5033578">
    <property type="taxonomic scope" value="Bacteria"/>
</dbReference>
<dbReference type="RefSeq" id="WP_013763106.1">
    <property type="nucleotide sequence ID" value="NC_015510.1"/>
</dbReference>
<reference key="2">
    <citation type="submission" date="2011-04" db="EMBL/GenBank/DDBJ databases">
        <title>Complete sequence of chromosome of Haliscomenobacter hydrossis DSM 1100.</title>
        <authorList>
            <consortium name="US DOE Joint Genome Institute (JGI-PGF)"/>
            <person name="Lucas S."/>
            <person name="Han J."/>
            <person name="Lapidus A."/>
            <person name="Bruce D."/>
            <person name="Goodwin L."/>
            <person name="Pitluck S."/>
            <person name="Peters L."/>
            <person name="Kyrpides N."/>
            <person name="Mavromatis K."/>
            <person name="Ivanova N."/>
            <person name="Ovchinnikova G."/>
            <person name="Pagani I."/>
            <person name="Daligault H."/>
            <person name="Detter J.C."/>
            <person name="Han C."/>
            <person name="Land M."/>
            <person name="Hauser L."/>
            <person name="Markowitz V."/>
            <person name="Cheng J.-F."/>
            <person name="Hugenholtz P."/>
            <person name="Woyke T."/>
            <person name="Wu D."/>
            <person name="Verbarg S."/>
            <person name="Frueling A."/>
            <person name="Brambilla E."/>
            <person name="Klenk H.-P."/>
            <person name="Eisen J.A."/>
        </authorList>
    </citation>
    <scope>NUCLEOTIDE SEQUENCE</scope>
    <source>
        <strain>DSM 1100</strain>
    </source>
</reference>
<evidence type="ECO:0000313" key="1">
    <source>
        <dbReference type="EMBL" id="AEE48542.1"/>
    </source>
</evidence>
<dbReference type="KEGG" id="hhy:Halhy_0633"/>
<dbReference type="AlphaFoldDB" id="F4L1J8"/>
<accession>F4L1J8</accession>
<dbReference type="EMBL" id="CP002691">
    <property type="protein sequence ID" value="AEE48542.1"/>
    <property type="molecule type" value="Genomic_DNA"/>
</dbReference>
<sequence length="137" mass="15419">MSILIDISSELEEKLRATASAAGVRVDDYIVNVLEKNILTEKADFQSKEIRLLQKINQGFGPETWVKFHALLQKRDARTLSDQELAELIELTETIELAHAQRMEALVELATLQNKPLLLLMNELGISPVAYGTDEEN</sequence>
<proteinExistence type="predicted"/>
<name>F4L1J8_HALH1</name>
<dbReference type="HOGENOM" id="CLU_146547_0_0_10"/>
<keyword evidence="2" id="KW-1185">Reference proteome</keyword>
<protein>
    <submittedName>
        <fullName evidence="1">Uncharacterized protein</fullName>
    </submittedName>
</protein>
<gene>
    <name evidence="1" type="ordered locus">Halhy_0633</name>
</gene>
<organism evidence="1 2">
    <name type="scientific">Haliscomenobacter hydrossis (strain ATCC 27775 / DSM 1100 / LMG 10767 / O)</name>
    <dbReference type="NCBI Taxonomy" id="760192"/>
    <lineage>
        <taxon>Bacteria</taxon>
        <taxon>Pseudomonadati</taxon>
        <taxon>Bacteroidota</taxon>
        <taxon>Saprospiria</taxon>
        <taxon>Saprospirales</taxon>
        <taxon>Haliscomenobacteraceae</taxon>
        <taxon>Haliscomenobacter</taxon>
    </lineage>
</organism>
<reference evidence="1 2" key="1">
    <citation type="journal article" date="2011" name="Stand. Genomic Sci.">
        <title>Complete genome sequence of Haliscomenobacter hydrossis type strain (O).</title>
        <authorList>
            <consortium name="US DOE Joint Genome Institute (JGI-PGF)"/>
            <person name="Daligault H."/>
            <person name="Lapidus A."/>
            <person name="Zeytun A."/>
            <person name="Nolan M."/>
            <person name="Lucas S."/>
            <person name="Del Rio T.G."/>
            <person name="Tice H."/>
            <person name="Cheng J.F."/>
            <person name="Tapia R."/>
            <person name="Han C."/>
            <person name="Goodwin L."/>
            <person name="Pitluck S."/>
            <person name="Liolios K."/>
            <person name="Pagani I."/>
            <person name="Ivanova N."/>
            <person name="Huntemann M."/>
            <person name="Mavromatis K."/>
            <person name="Mikhailova N."/>
            <person name="Pati A."/>
            <person name="Chen A."/>
            <person name="Palaniappan K."/>
            <person name="Land M."/>
            <person name="Hauser L."/>
            <person name="Brambilla E.M."/>
            <person name="Rohde M."/>
            <person name="Verbarg S."/>
            <person name="Goker M."/>
            <person name="Bristow J."/>
            <person name="Eisen J.A."/>
            <person name="Markowitz V."/>
            <person name="Hugenholtz P."/>
            <person name="Kyrpides N.C."/>
            <person name="Klenk H.P."/>
            <person name="Woyke T."/>
        </authorList>
    </citation>
    <scope>NUCLEOTIDE SEQUENCE [LARGE SCALE GENOMIC DNA]</scope>
    <source>
        <strain evidence="2">ATCC 27775 / DSM 1100 / LMG 10767 / O</strain>
    </source>
</reference>